<protein>
    <submittedName>
        <fullName evidence="1">Uncharacterized protein</fullName>
    </submittedName>
</protein>
<dbReference type="Proteomes" id="UP000320660">
    <property type="component" value="Segment"/>
</dbReference>
<dbReference type="EMBL" id="MK368614">
    <property type="protein sequence ID" value="QAU04255.1"/>
    <property type="molecule type" value="Genomic_DNA"/>
</dbReference>
<sequence length="150" mass="17152">MKASLAEMIKRLVISQHGIALDGEFEVNLDTIKQNPDYPDRFTAEGFNNGRRIPLSWKRISITPKLNDLCNTQGGLKEGEEGLYYDEGAMHHYVAVRPNHKLEDINRLLGSSFTEDQLIFKPEGFEGRWVLQHPCYYGRIFTNVLLPKAS</sequence>
<keyword evidence="2" id="KW-1185">Reference proteome</keyword>
<organism evidence="1 2">
    <name type="scientific">Vibrio phage 2 TSL-2019</name>
    <dbReference type="NCBI Taxonomy" id="2508172"/>
    <lineage>
        <taxon>Viruses</taxon>
        <taxon>Duplodnaviria</taxon>
        <taxon>Heunggongvirae</taxon>
        <taxon>Uroviricota</taxon>
        <taxon>Caudoviricetes</taxon>
        <taxon>Chimalliviridae</taxon>
        <taxon>Gorgonvirinae</taxon>
        <taxon>Aphroditevirus</taxon>
        <taxon>Aphroditevirus av2TSL2019</taxon>
    </lineage>
</organism>
<reference evidence="1 2" key="1">
    <citation type="submission" date="2019-01" db="EMBL/GenBank/DDBJ databases">
        <authorList>
            <person name="Le T.S."/>
            <person name="Kurtboke I."/>
        </authorList>
    </citation>
    <scope>NUCLEOTIDE SEQUENCE [LARGE SCALE GENOMIC DNA]</scope>
</reference>
<evidence type="ECO:0000313" key="2">
    <source>
        <dbReference type="Proteomes" id="UP000320660"/>
    </source>
</evidence>
<proteinExistence type="predicted"/>
<evidence type="ECO:0000313" key="1">
    <source>
        <dbReference type="EMBL" id="QAU04255.1"/>
    </source>
</evidence>
<name>A0A513PWE6_9CAUD</name>
<accession>A0A513PWE6</accession>
<dbReference type="KEGG" id="vg:55613468"/>
<dbReference type="GeneID" id="55613468"/>
<dbReference type="RefSeq" id="YP_009843202.1">
    <property type="nucleotide sequence ID" value="NC_048747.1"/>
</dbReference>